<dbReference type="GO" id="GO:0005634">
    <property type="term" value="C:nucleus"/>
    <property type="evidence" value="ECO:0007669"/>
    <property type="project" value="UniProtKB-SubCell"/>
</dbReference>
<dbReference type="Pfam" id="PF00176">
    <property type="entry name" value="SNF2-rel_dom"/>
    <property type="match status" value="1"/>
</dbReference>
<evidence type="ECO:0000313" key="10">
    <source>
        <dbReference type="Proteomes" id="UP000243686"/>
    </source>
</evidence>
<evidence type="ECO:0000256" key="7">
    <source>
        <dbReference type="ARBA" id="ARBA00023242"/>
    </source>
</evidence>
<dbReference type="GO" id="GO:0004386">
    <property type="term" value="F:helicase activity"/>
    <property type="evidence" value="ECO:0007669"/>
    <property type="project" value="UniProtKB-KW"/>
</dbReference>
<keyword evidence="5" id="KW-0067">ATP-binding</keyword>
<sequence>MSDRDVGGVLLMGYDMFRNFVNGRRATRSKANREAVKQALVDPGPDIVICDEGHMLKNDKSGLSKAVSQIRTLKRVVLTGTPLQNNLNEYRLMDLR</sequence>
<keyword evidence="10" id="KW-1185">Reference proteome</keyword>
<organism evidence="9 10">
    <name type="scientific">Opisthorchis viverrini</name>
    <name type="common">Southeast Asian liver fluke</name>
    <dbReference type="NCBI Taxonomy" id="6198"/>
    <lineage>
        <taxon>Eukaryota</taxon>
        <taxon>Metazoa</taxon>
        <taxon>Spiralia</taxon>
        <taxon>Lophotrochozoa</taxon>
        <taxon>Platyhelminthes</taxon>
        <taxon>Trematoda</taxon>
        <taxon>Digenea</taxon>
        <taxon>Opisthorchiida</taxon>
        <taxon>Opisthorchiata</taxon>
        <taxon>Opisthorchiidae</taxon>
        <taxon>Opisthorchis</taxon>
    </lineage>
</organism>
<protein>
    <recommendedName>
        <fullName evidence="8">Helicase ATP-binding domain-containing protein</fullName>
    </recommendedName>
</protein>
<dbReference type="PANTHER" id="PTHR45797">
    <property type="entry name" value="RAD54-LIKE"/>
    <property type="match status" value="1"/>
</dbReference>
<dbReference type="InterPro" id="IPR038718">
    <property type="entry name" value="SNF2-like_sf"/>
</dbReference>
<keyword evidence="4" id="KW-0347">Helicase</keyword>
<dbReference type="GO" id="GO:0003677">
    <property type="term" value="F:DNA binding"/>
    <property type="evidence" value="ECO:0007669"/>
    <property type="project" value="UniProtKB-KW"/>
</dbReference>
<evidence type="ECO:0000259" key="8">
    <source>
        <dbReference type="PROSITE" id="PS51192"/>
    </source>
</evidence>
<proteinExistence type="inferred from homology"/>
<dbReference type="GO" id="GO:0005524">
    <property type="term" value="F:ATP binding"/>
    <property type="evidence" value="ECO:0007669"/>
    <property type="project" value="UniProtKB-KW"/>
</dbReference>
<evidence type="ECO:0000256" key="3">
    <source>
        <dbReference type="ARBA" id="ARBA00022741"/>
    </source>
</evidence>
<dbReference type="Proteomes" id="UP000243686">
    <property type="component" value="Unassembled WGS sequence"/>
</dbReference>
<dbReference type="InterPro" id="IPR044574">
    <property type="entry name" value="ARIP4-like"/>
</dbReference>
<name>A0A1S8X331_OPIVI</name>
<keyword evidence="3" id="KW-0547">Nucleotide-binding</keyword>
<keyword evidence="7" id="KW-0539">Nucleus</keyword>
<accession>A0A1S8X331</accession>
<comment type="subcellular location">
    <subcellularLocation>
        <location evidence="1">Nucleus</location>
    </subcellularLocation>
</comment>
<evidence type="ECO:0000256" key="2">
    <source>
        <dbReference type="ARBA" id="ARBA00007025"/>
    </source>
</evidence>
<dbReference type="InterPro" id="IPR000330">
    <property type="entry name" value="SNF2_N"/>
</dbReference>
<dbReference type="PROSITE" id="PS51192">
    <property type="entry name" value="HELICASE_ATP_BIND_1"/>
    <property type="match status" value="1"/>
</dbReference>
<comment type="similarity">
    <text evidence="2">Belongs to the SNF2/RAD54 helicase family.</text>
</comment>
<gene>
    <name evidence="9" type="ORF">X801_02980</name>
</gene>
<feature type="domain" description="Helicase ATP-binding" evidence="8">
    <location>
        <begin position="1"/>
        <end position="96"/>
    </location>
</feature>
<dbReference type="AlphaFoldDB" id="A0A1S8X331"/>
<dbReference type="GO" id="GO:0016887">
    <property type="term" value="F:ATP hydrolysis activity"/>
    <property type="evidence" value="ECO:0007669"/>
    <property type="project" value="InterPro"/>
</dbReference>
<evidence type="ECO:0000256" key="6">
    <source>
        <dbReference type="ARBA" id="ARBA00023125"/>
    </source>
</evidence>
<dbReference type="Gene3D" id="3.40.50.10810">
    <property type="entry name" value="Tandem AAA-ATPase domain"/>
    <property type="match status" value="1"/>
</dbReference>
<dbReference type="InterPro" id="IPR027417">
    <property type="entry name" value="P-loop_NTPase"/>
</dbReference>
<evidence type="ECO:0000313" key="9">
    <source>
        <dbReference type="EMBL" id="OON21129.1"/>
    </source>
</evidence>
<dbReference type="InterPro" id="IPR014001">
    <property type="entry name" value="Helicase_ATP-bd"/>
</dbReference>
<dbReference type="PANTHER" id="PTHR45797:SF1">
    <property type="entry name" value="HELICASE ARIP4"/>
    <property type="match status" value="1"/>
</dbReference>
<evidence type="ECO:0000256" key="1">
    <source>
        <dbReference type="ARBA" id="ARBA00004123"/>
    </source>
</evidence>
<dbReference type="EMBL" id="KV892269">
    <property type="protein sequence ID" value="OON21129.1"/>
    <property type="molecule type" value="Genomic_DNA"/>
</dbReference>
<keyword evidence="6" id="KW-0238">DNA-binding</keyword>
<evidence type="ECO:0000256" key="4">
    <source>
        <dbReference type="ARBA" id="ARBA00022806"/>
    </source>
</evidence>
<reference evidence="9 10" key="1">
    <citation type="submission" date="2015-03" db="EMBL/GenBank/DDBJ databases">
        <title>Draft genome of the nematode, Opisthorchis viverrini.</title>
        <authorList>
            <person name="Mitreva M."/>
        </authorList>
    </citation>
    <scope>NUCLEOTIDE SEQUENCE [LARGE SCALE GENOMIC DNA]</scope>
    <source>
        <strain evidence="9">Khon Kaen</strain>
    </source>
</reference>
<evidence type="ECO:0000256" key="5">
    <source>
        <dbReference type="ARBA" id="ARBA00022840"/>
    </source>
</evidence>
<dbReference type="SUPFAM" id="SSF52540">
    <property type="entry name" value="P-loop containing nucleoside triphosphate hydrolases"/>
    <property type="match status" value="1"/>
</dbReference>
<keyword evidence="4" id="KW-0378">Hydrolase</keyword>